<organism evidence="2 3">
    <name type="scientific">Potamilus streckersoni</name>
    <dbReference type="NCBI Taxonomy" id="2493646"/>
    <lineage>
        <taxon>Eukaryota</taxon>
        <taxon>Metazoa</taxon>
        <taxon>Spiralia</taxon>
        <taxon>Lophotrochozoa</taxon>
        <taxon>Mollusca</taxon>
        <taxon>Bivalvia</taxon>
        <taxon>Autobranchia</taxon>
        <taxon>Heteroconchia</taxon>
        <taxon>Palaeoheterodonta</taxon>
        <taxon>Unionida</taxon>
        <taxon>Unionoidea</taxon>
        <taxon>Unionidae</taxon>
        <taxon>Ambleminae</taxon>
        <taxon>Lampsilini</taxon>
        <taxon>Potamilus</taxon>
    </lineage>
</organism>
<feature type="transmembrane region" description="Helical" evidence="1">
    <location>
        <begin position="70"/>
        <end position="91"/>
    </location>
</feature>
<dbReference type="EMBL" id="JAEAOA010001734">
    <property type="protein sequence ID" value="KAK3592852.1"/>
    <property type="molecule type" value="Genomic_DNA"/>
</dbReference>
<feature type="transmembrane region" description="Helical" evidence="1">
    <location>
        <begin position="197"/>
        <end position="225"/>
    </location>
</feature>
<reference evidence="2" key="1">
    <citation type="journal article" date="2021" name="Genome Biol. Evol.">
        <title>A High-Quality Reference Genome for a Parasitic Bivalve with Doubly Uniparental Inheritance (Bivalvia: Unionida).</title>
        <authorList>
            <person name="Smith C.H."/>
        </authorList>
    </citation>
    <scope>NUCLEOTIDE SEQUENCE</scope>
    <source>
        <strain evidence="2">CHS0354</strain>
    </source>
</reference>
<dbReference type="Proteomes" id="UP001195483">
    <property type="component" value="Unassembled WGS sequence"/>
</dbReference>
<evidence type="ECO:0000313" key="2">
    <source>
        <dbReference type="EMBL" id="KAK3592852.1"/>
    </source>
</evidence>
<sequence length="231" mass="26626">MNCVKGKSFDDKKKLVITKIDWSSIQTTGTDDYQSDYSSSCLVQVQEASKETDNTCDFVGRAYRIVCSTVLVSVLVGILIALPVSMMSVGVKYMDDCPKEPRIPVYLLVGGCFGAIKLLSSLWRNIQYRRFEHMDYFDNSDSDGVHSSRTFQTFDVLLSIFIIAWQIFGTYLIFRIWTPHYIQLLHEPNNWCDRTVYLFALYQNIICYGLFCLVTLLLCCLTSCFRCIRMF</sequence>
<keyword evidence="1" id="KW-0812">Transmembrane</keyword>
<proteinExistence type="predicted"/>
<comment type="caution">
    <text evidence="2">The sequence shown here is derived from an EMBL/GenBank/DDBJ whole genome shotgun (WGS) entry which is preliminary data.</text>
</comment>
<dbReference type="AlphaFoldDB" id="A0AAE0SIY1"/>
<keyword evidence="1" id="KW-1133">Transmembrane helix</keyword>
<accession>A0AAE0SIY1</accession>
<keyword evidence="3" id="KW-1185">Reference proteome</keyword>
<protein>
    <submittedName>
        <fullName evidence="2">Uncharacterized protein</fullName>
    </submittedName>
</protein>
<reference evidence="2" key="3">
    <citation type="submission" date="2023-05" db="EMBL/GenBank/DDBJ databases">
        <authorList>
            <person name="Smith C.H."/>
        </authorList>
    </citation>
    <scope>NUCLEOTIDE SEQUENCE</scope>
    <source>
        <strain evidence="2">CHS0354</strain>
        <tissue evidence="2">Mantle</tissue>
    </source>
</reference>
<evidence type="ECO:0000313" key="3">
    <source>
        <dbReference type="Proteomes" id="UP001195483"/>
    </source>
</evidence>
<feature type="transmembrane region" description="Helical" evidence="1">
    <location>
        <begin position="103"/>
        <end position="123"/>
    </location>
</feature>
<reference evidence="2" key="2">
    <citation type="journal article" date="2021" name="Genome Biol. Evol.">
        <title>Developing a high-quality reference genome for a parasitic bivalve with doubly uniparental inheritance (Bivalvia: Unionida).</title>
        <authorList>
            <person name="Smith C.H."/>
        </authorList>
    </citation>
    <scope>NUCLEOTIDE SEQUENCE</scope>
    <source>
        <strain evidence="2">CHS0354</strain>
        <tissue evidence="2">Mantle</tissue>
    </source>
</reference>
<gene>
    <name evidence="2" type="ORF">CHS0354_028932</name>
</gene>
<evidence type="ECO:0000256" key="1">
    <source>
        <dbReference type="SAM" id="Phobius"/>
    </source>
</evidence>
<name>A0AAE0SIY1_9BIVA</name>
<feature type="transmembrane region" description="Helical" evidence="1">
    <location>
        <begin position="156"/>
        <end position="177"/>
    </location>
</feature>
<dbReference type="InterPro" id="IPR040350">
    <property type="entry name" value="TMEM272"/>
</dbReference>
<dbReference type="PANTHER" id="PTHR33444">
    <property type="entry name" value="SI:DKEY-19B23.12-RELATED"/>
    <property type="match status" value="1"/>
</dbReference>
<dbReference type="PANTHER" id="PTHR33444:SF7">
    <property type="entry name" value="TRANSMEMBRANE PROTEIN 272"/>
    <property type="match status" value="1"/>
</dbReference>
<keyword evidence="1" id="KW-0472">Membrane</keyword>